<proteinExistence type="predicted"/>
<sequence length="39" mass="4634">MFLPFFFNLFLGTTEAFFKLIFSMAVNKTQLLVNFRLIL</sequence>
<accession>A0A2P2Q0U5</accession>
<reference evidence="1" key="1">
    <citation type="submission" date="2018-02" db="EMBL/GenBank/DDBJ databases">
        <title>Rhizophora mucronata_Transcriptome.</title>
        <authorList>
            <person name="Meera S.P."/>
            <person name="Sreeshan A."/>
            <person name="Augustine A."/>
        </authorList>
    </citation>
    <scope>NUCLEOTIDE SEQUENCE</scope>
    <source>
        <tissue evidence="1">Leaf</tissue>
    </source>
</reference>
<dbReference type="EMBL" id="GGEC01080035">
    <property type="protein sequence ID" value="MBX60519.1"/>
    <property type="molecule type" value="Transcribed_RNA"/>
</dbReference>
<dbReference type="AlphaFoldDB" id="A0A2P2Q0U5"/>
<organism evidence="1">
    <name type="scientific">Rhizophora mucronata</name>
    <name type="common">Asiatic mangrove</name>
    <dbReference type="NCBI Taxonomy" id="61149"/>
    <lineage>
        <taxon>Eukaryota</taxon>
        <taxon>Viridiplantae</taxon>
        <taxon>Streptophyta</taxon>
        <taxon>Embryophyta</taxon>
        <taxon>Tracheophyta</taxon>
        <taxon>Spermatophyta</taxon>
        <taxon>Magnoliopsida</taxon>
        <taxon>eudicotyledons</taxon>
        <taxon>Gunneridae</taxon>
        <taxon>Pentapetalae</taxon>
        <taxon>rosids</taxon>
        <taxon>fabids</taxon>
        <taxon>Malpighiales</taxon>
        <taxon>Rhizophoraceae</taxon>
        <taxon>Rhizophora</taxon>
    </lineage>
</organism>
<evidence type="ECO:0000313" key="1">
    <source>
        <dbReference type="EMBL" id="MBX60519.1"/>
    </source>
</evidence>
<protein>
    <submittedName>
        <fullName evidence="1">Uncharacterized protein</fullName>
    </submittedName>
</protein>
<name>A0A2P2Q0U5_RHIMU</name>